<organism evidence="1 2">
    <name type="scientific">Jiella pelagia</name>
    <dbReference type="NCBI Taxonomy" id="2986949"/>
    <lineage>
        <taxon>Bacteria</taxon>
        <taxon>Pseudomonadati</taxon>
        <taxon>Pseudomonadota</taxon>
        <taxon>Alphaproteobacteria</taxon>
        <taxon>Hyphomicrobiales</taxon>
        <taxon>Aurantimonadaceae</taxon>
        <taxon>Jiella</taxon>
    </lineage>
</organism>
<keyword evidence="2" id="KW-1185">Reference proteome</keyword>
<dbReference type="EMBL" id="CP114029">
    <property type="protein sequence ID" value="WAP69156.1"/>
    <property type="molecule type" value="Genomic_DNA"/>
</dbReference>
<sequence>MFSLLQSPHFQSPRWKSPEGGALVALVLAALIPVAGLAGCDDAPVVTSGEKTVELGQGSGARWHAVTDPTPIPLFLARVATGRRDLRSGDPEVRRFAEALGKARGHYIETERMIANRLIQAVDLVAERGDAMDPLRLLDDLVRRAEPGRRSFGTEIHHYLNLRAEGAGHDQAIERLDGALAADAADPAKP</sequence>
<dbReference type="Proteomes" id="UP001164020">
    <property type="component" value="Chromosome"/>
</dbReference>
<name>A0ABY7C1P9_9HYPH</name>
<accession>A0ABY7C1P9</accession>
<evidence type="ECO:0008006" key="3">
    <source>
        <dbReference type="Google" id="ProtNLM"/>
    </source>
</evidence>
<protein>
    <recommendedName>
        <fullName evidence="3">MxaH protein</fullName>
    </recommendedName>
</protein>
<gene>
    <name evidence="1" type="ORF">OH818_02200</name>
</gene>
<reference evidence="1" key="1">
    <citation type="submission" date="2022-12" db="EMBL/GenBank/DDBJ databases">
        <title>Jiella pelagia sp. nov., isolated from phosphonate enriched culture of Northwest Pacific surface seawater.</title>
        <authorList>
            <person name="Shin D.Y."/>
            <person name="Hwang C.Y."/>
        </authorList>
    </citation>
    <scope>NUCLEOTIDE SEQUENCE</scope>
    <source>
        <strain evidence="1">HL-NP1</strain>
    </source>
</reference>
<proteinExistence type="predicted"/>
<evidence type="ECO:0000313" key="2">
    <source>
        <dbReference type="Proteomes" id="UP001164020"/>
    </source>
</evidence>
<evidence type="ECO:0000313" key="1">
    <source>
        <dbReference type="EMBL" id="WAP69156.1"/>
    </source>
</evidence>
<dbReference type="RefSeq" id="WP_268881596.1">
    <property type="nucleotide sequence ID" value="NZ_CP114029.1"/>
</dbReference>